<dbReference type="EMBL" id="RQVR01000011">
    <property type="protein sequence ID" value="RRJ90478.1"/>
    <property type="molecule type" value="Genomic_DNA"/>
</dbReference>
<dbReference type="Proteomes" id="UP000271937">
    <property type="component" value="Unassembled WGS sequence"/>
</dbReference>
<reference evidence="1 2" key="1">
    <citation type="submission" date="2018-11" db="EMBL/GenBank/DDBJ databases">
        <title>Flavobacterium sp. nov., YIM 102600 draft genome.</title>
        <authorList>
            <person name="Li G."/>
            <person name="Jiang Y."/>
        </authorList>
    </citation>
    <scope>NUCLEOTIDE SEQUENCE [LARGE SCALE GENOMIC DNA]</scope>
    <source>
        <strain evidence="1 2">YIM 102600</strain>
    </source>
</reference>
<comment type="caution">
    <text evidence="1">The sequence shown here is derived from an EMBL/GenBank/DDBJ whole genome shotgun (WGS) entry which is preliminary data.</text>
</comment>
<protein>
    <submittedName>
        <fullName evidence="1">Uncharacterized protein</fullName>
    </submittedName>
</protein>
<dbReference type="OrthoDB" id="906679at2"/>
<keyword evidence="2" id="KW-1185">Reference proteome</keyword>
<gene>
    <name evidence="1" type="ORF">EG849_10610</name>
</gene>
<accession>A0A3P3W7P6</accession>
<organism evidence="1 2">
    <name type="scientific">Flavobacterium macacae</name>
    <dbReference type="NCBI Taxonomy" id="2488993"/>
    <lineage>
        <taxon>Bacteria</taxon>
        <taxon>Pseudomonadati</taxon>
        <taxon>Bacteroidota</taxon>
        <taxon>Flavobacteriia</taxon>
        <taxon>Flavobacteriales</taxon>
        <taxon>Flavobacteriaceae</taxon>
        <taxon>Flavobacterium</taxon>
    </lineage>
</organism>
<proteinExistence type="predicted"/>
<evidence type="ECO:0000313" key="1">
    <source>
        <dbReference type="EMBL" id="RRJ90478.1"/>
    </source>
</evidence>
<evidence type="ECO:0000313" key="2">
    <source>
        <dbReference type="Proteomes" id="UP000271937"/>
    </source>
</evidence>
<name>A0A3P3W7P6_9FLAO</name>
<dbReference type="RefSeq" id="WP_125013061.1">
    <property type="nucleotide sequence ID" value="NZ_RQVR01000011.1"/>
</dbReference>
<sequence length="182" mass="19398">MKNTLHFTFLRTLIVLAFGLFFNVAWGQTVNHTFSDTNGTIDDNISYTSQQNSSGTSPAINSGQLRLYYASSGNGGSITLSPSGGAIITQVKITAATTPTVKYNINGLGDLTASRSGSVYTISGISAETSLRIRNANTTNTQLRIESIEITYTIPVVAPPVVTPEAFVGTYNTSFSHLISTF</sequence>
<dbReference type="AlphaFoldDB" id="A0A3P3W7P6"/>